<comment type="caution">
    <text evidence="7">The sequence shown here is derived from an EMBL/GenBank/DDBJ whole genome shotgun (WGS) entry which is preliminary data.</text>
</comment>
<feature type="compositionally biased region" description="Low complexity" evidence="5">
    <location>
        <begin position="556"/>
        <end position="601"/>
    </location>
</feature>
<evidence type="ECO:0000313" key="7">
    <source>
        <dbReference type="EMBL" id="CAB9511386.1"/>
    </source>
</evidence>
<feature type="region of interest" description="Disordered" evidence="5">
    <location>
        <begin position="414"/>
        <end position="466"/>
    </location>
</feature>
<dbReference type="SMART" id="SM00415">
    <property type="entry name" value="HSF"/>
    <property type="match status" value="1"/>
</dbReference>
<dbReference type="Proteomes" id="UP001153069">
    <property type="component" value="Unassembled WGS sequence"/>
</dbReference>
<dbReference type="Gene3D" id="1.10.10.10">
    <property type="entry name" value="Winged helix-like DNA-binding domain superfamily/Winged helix DNA-binding domain"/>
    <property type="match status" value="1"/>
</dbReference>
<dbReference type="EMBL" id="CAICTM010000481">
    <property type="protein sequence ID" value="CAB9511386.1"/>
    <property type="molecule type" value="Genomic_DNA"/>
</dbReference>
<feature type="compositionally biased region" description="Low complexity" evidence="5">
    <location>
        <begin position="112"/>
        <end position="128"/>
    </location>
</feature>
<feature type="compositionally biased region" description="Polar residues" evidence="5">
    <location>
        <begin position="154"/>
        <end position="165"/>
    </location>
</feature>
<reference evidence="7" key="1">
    <citation type="submission" date="2020-06" db="EMBL/GenBank/DDBJ databases">
        <authorList>
            <consortium name="Plant Systems Biology data submission"/>
        </authorList>
    </citation>
    <scope>NUCLEOTIDE SEQUENCE</scope>
    <source>
        <strain evidence="7">D6</strain>
    </source>
</reference>
<comment type="subcellular location">
    <subcellularLocation>
        <location evidence="1">Nucleus</location>
    </subcellularLocation>
</comment>
<dbReference type="InterPro" id="IPR036390">
    <property type="entry name" value="WH_DNA-bd_sf"/>
</dbReference>
<dbReference type="Pfam" id="PF00447">
    <property type="entry name" value="HSF_DNA-bind"/>
    <property type="match status" value="1"/>
</dbReference>
<feature type="compositionally biased region" description="Polar residues" evidence="5">
    <location>
        <begin position="634"/>
        <end position="652"/>
    </location>
</feature>
<feature type="domain" description="HSF-type DNA-binding" evidence="6">
    <location>
        <begin position="307"/>
        <end position="409"/>
    </location>
</feature>
<organism evidence="7 8">
    <name type="scientific">Seminavis robusta</name>
    <dbReference type="NCBI Taxonomy" id="568900"/>
    <lineage>
        <taxon>Eukaryota</taxon>
        <taxon>Sar</taxon>
        <taxon>Stramenopiles</taxon>
        <taxon>Ochrophyta</taxon>
        <taxon>Bacillariophyta</taxon>
        <taxon>Bacillariophyceae</taxon>
        <taxon>Bacillariophycidae</taxon>
        <taxon>Naviculales</taxon>
        <taxon>Naviculaceae</taxon>
        <taxon>Seminavis</taxon>
    </lineage>
</organism>
<protein>
    <submittedName>
        <fullName evidence="7">Heat stress transcription factor</fullName>
    </submittedName>
</protein>
<dbReference type="PANTHER" id="PTHR10015:SF206">
    <property type="entry name" value="HSF-TYPE DNA-BINDING DOMAIN-CONTAINING PROTEIN"/>
    <property type="match status" value="1"/>
</dbReference>
<proteinExistence type="inferred from homology"/>
<name>A0A9N8DYW9_9STRA</name>
<evidence type="ECO:0000256" key="1">
    <source>
        <dbReference type="ARBA" id="ARBA00004123"/>
    </source>
</evidence>
<dbReference type="PANTHER" id="PTHR10015">
    <property type="entry name" value="HEAT SHOCK TRANSCRIPTION FACTOR"/>
    <property type="match status" value="1"/>
</dbReference>
<evidence type="ECO:0000259" key="6">
    <source>
        <dbReference type="SMART" id="SM00415"/>
    </source>
</evidence>
<dbReference type="GO" id="GO:0003700">
    <property type="term" value="F:DNA-binding transcription factor activity"/>
    <property type="evidence" value="ECO:0007669"/>
    <property type="project" value="InterPro"/>
</dbReference>
<evidence type="ECO:0000256" key="4">
    <source>
        <dbReference type="RuleBase" id="RU004020"/>
    </source>
</evidence>
<feature type="compositionally biased region" description="Low complexity" evidence="5">
    <location>
        <begin position="430"/>
        <end position="452"/>
    </location>
</feature>
<evidence type="ECO:0000256" key="2">
    <source>
        <dbReference type="ARBA" id="ARBA00023125"/>
    </source>
</evidence>
<gene>
    <name evidence="7" type="ORF">SEMRO_482_G151860.1</name>
</gene>
<sequence length="652" mass="68526">MDTLYATMMMASFQQQGNRSAPGKGSPNSSNALLAPRKVTVIDHPNPPVVKEDSKSPTAVTAGTESSSQQQRENGDGSKSSTEGYANPPFLPNPNQTINSAKRDEDPPVSATTTTIEEQPQTTTQQPQHSSLVYVNRAKRAASNSIVETEEENNQQNKRTSAFYSTSSAAAEAEAEARRHIRLSCIKSAARAIDGQPQLIVMSATSLPDPHPDNNNTKAATPVSPGAVAPTPPPLDGPTATAAPASTTTVTTSLNRETSTASTATSSTVGTDVFGQPIPARGVPHVYHDFASVPDSVGYVRKKTGGVTQPFPEKLHELLEKESTPGFRENVHAIVGWLPHGRAFLVRKPKEFTRDIMPKYFRQTKLTSFQRQLNLYGFRRITQGTDAGAYYHELFLRGRPQLCLRMVRQKVKGTGHKQPADAQTEPNFYALPPTTATTSTTASPAVTSVASPPSVPSLPPTSPPPCSAAALQLGTVHHVPLAAAAPTAPTPRRSFTAQVEMSPGTQGVHGAASLLKGIAAGLAPSRLNSIEINPSTAVPFLGPPVDKPYDSTGTMLASGPPSLSSASATGAVAQQQQQEEEQQQSGTASSSPTPKQSSYSTLLWGGGAPAPSPAPAQPGASFLWPPAPTAPPTSTENDASSKGPTTENQEAV</sequence>
<keyword evidence="3" id="KW-0539">Nucleus</keyword>
<feature type="region of interest" description="Disordered" evidence="5">
    <location>
        <begin position="551"/>
        <end position="652"/>
    </location>
</feature>
<evidence type="ECO:0000256" key="3">
    <source>
        <dbReference type="ARBA" id="ARBA00023242"/>
    </source>
</evidence>
<feature type="compositionally biased region" description="Pro residues" evidence="5">
    <location>
        <begin position="453"/>
        <end position="466"/>
    </location>
</feature>
<feature type="region of interest" description="Disordered" evidence="5">
    <location>
        <begin position="205"/>
        <end position="272"/>
    </location>
</feature>
<feature type="region of interest" description="Disordered" evidence="5">
    <location>
        <begin position="15"/>
        <end position="132"/>
    </location>
</feature>
<dbReference type="GO" id="GO:0005634">
    <property type="term" value="C:nucleus"/>
    <property type="evidence" value="ECO:0007669"/>
    <property type="project" value="UniProtKB-SubCell"/>
</dbReference>
<dbReference type="SUPFAM" id="SSF46785">
    <property type="entry name" value="Winged helix' DNA-binding domain"/>
    <property type="match status" value="1"/>
</dbReference>
<feature type="compositionally biased region" description="Low complexity" evidence="5">
    <location>
        <begin position="239"/>
        <end position="268"/>
    </location>
</feature>
<dbReference type="GO" id="GO:0043565">
    <property type="term" value="F:sequence-specific DNA binding"/>
    <property type="evidence" value="ECO:0007669"/>
    <property type="project" value="InterPro"/>
</dbReference>
<comment type="similarity">
    <text evidence="4">Belongs to the HSF family.</text>
</comment>
<dbReference type="FunFam" id="1.10.10.10:FF:000479">
    <property type="entry name" value="Predicted protein"/>
    <property type="match status" value="1"/>
</dbReference>
<keyword evidence="8" id="KW-1185">Reference proteome</keyword>
<feature type="region of interest" description="Disordered" evidence="5">
    <location>
        <begin position="144"/>
        <end position="165"/>
    </location>
</feature>
<dbReference type="OrthoDB" id="60033at2759"/>
<feature type="compositionally biased region" description="Polar residues" evidence="5">
    <location>
        <begin position="56"/>
        <end position="84"/>
    </location>
</feature>
<dbReference type="InterPro" id="IPR036388">
    <property type="entry name" value="WH-like_DNA-bd_sf"/>
</dbReference>
<evidence type="ECO:0000313" key="8">
    <source>
        <dbReference type="Proteomes" id="UP001153069"/>
    </source>
</evidence>
<accession>A0A9N8DYW9</accession>
<dbReference type="AlphaFoldDB" id="A0A9N8DYW9"/>
<dbReference type="InterPro" id="IPR000232">
    <property type="entry name" value="HSF_DNA-bd"/>
</dbReference>
<evidence type="ECO:0000256" key="5">
    <source>
        <dbReference type="SAM" id="MobiDB-lite"/>
    </source>
</evidence>
<keyword evidence="2" id="KW-0238">DNA-binding</keyword>